<feature type="domain" description="Transglutaminase-like" evidence="1">
    <location>
        <begin position="155"/>
        <end position="215"/>
    </location>
</feature>
<dbReference type="EMBL" id="AP012057">
    <property type="protein sequence ID" value="BAN02113.1"/>
    <property type="molecule type" value="Genomic_DNA"/>
</dbReference>
<dbReference type="Gene3D" id="2.60.40.2250">
    <property type="match status" value="1"/>
</dbReference>
<dbReference type="KEGG" id="aym:YM304_17990"/>
<organism evidence="2 3">
    <name type="scientific">Ilumatobacter coccineus (strain NBRC 103263 / KCTC 29153 / YM16-304)</name>
    <dbReference type="NCBI Taxonomy" id="1313172"/>
    <lineage>
        <taxon>Bacteria</taxon>
        <taxon>Bacillati</taxon>
        <taxon>Actinomycetota</taxon>
        <taxon>Acidimicrobiia</taxon>
        <taxon>Acidimicrobiales</taxon>
        <taxon>Ilumatobacteraceae</taxon>
        <taxon>Ilumatobacter</taxon>
    </lineage>
</organism>
<dbReference type="RefSeq" id="WP_015441360.1">
    <property type="nucleotide sequence ID" value="NC_020520.1"/>
</dbReference>
<dbReference type="Gene3D" id="3.10.620.30">
    <property type="match status" value="1"/>
</dbReference>
<evidence type="ECO:0000259" key="1">
    <source>
        <dbReference type="SMART" id="SM00460"/>
    </source>
</evidence>
<dbReference type="PANTHER" id="PTHR33490">
    <property type="entry name" value="BLR5614 PROTEIN-RELATED"/>
    <property type="match status" value="1"/>
</dbReference>
<name>A0A6C7E6U0_ILUCY</name>
<gene>
    <name evidence="2" type="ORF">YM304_17990</name>
</gene>
<dbReference type="InterPro" id="IPR038765">
    <property type="entry name" value="Papain-like_cys_pep_sf"/>
</dbReference>
<dbReference type="SMART" id="SM00460">
    <property type="entry name" value="TGc"/>
    <property type="match status" value="1"/>
</dbReference>
<sequence length="271" mass="28955">MNDVIQPTFNQRRAVSAHLELFVVEESDLVLSVAAANRYERQNEQLLVSVDGVAISSSVHGHLCFLERVPPGLLLVDYQATIIGDAPAATATIDDVFQYIRPSRYCESDRLGPLARAEFDGLAGADLLAGVSSWVGLNIAYVAGSSRPIDGAVATLLAREGVCRDFAHLTTALLRANNVAARVVSVYAPGLDPMDFHVVTEACLDGAWYVVDPTRLAPRSSMVRIGTGADASDVAFLTTLRGAVELGHMSVSATTDADLPVDDLTQLARLY</sequence>
<dbReference type="Proteomes" id="UP000011863">
    <property type="component" value="Chromosome"/>
</dbReference>
<reference evidence="2 3" key="1">
    <citation type="journal article" date="2013" name="Int. J. Syst. Evol. Microbiol.">
        <title>Ilumatobacter nonamiense sp. nov. and Ilumatobacter coccineum sp. nov., isolated from seashore sand.</title>
        <authorList>
            <person name="Matsumoto A."/>
            <person name="Kasai H."/>
            <person name="Matsuo Y."/>
            <person name="Shizuri Y."/>
            <person name="Ichikawa N."/>
            <person name="Fujita N."/>
            <person name="Omura S."/>
            <person name="Takahashi Y."/>
        </authorList>
    </citation>
    <scope>NUCLEOTIDE SEQUENCE [LARGE SCALE GENOMIC DNA]</scope>
    <source>
        <strain evidence="3">NBRC 103263 / KCTC 29153 / YM16-304</strain>
    </source>
</reference>
<proteinExistence type="predicted"/>
<protein>
    <recommendedName>
        <fullName evidence="1">Transglutaminase-like domain-containing protein</fullName>
    </recommendedName>
</protein>
<dbReference type="Pfam" id="PF01841">
    <property type="entry name" value="Transglut_core"/>
    <property type="match status" value="1"/>
</dbReference>
<accession>A0A6C7E6U0</accession>
<dbReference type="SUPFAM" id="SSF54001">
    <property type="entry name" value="Cysteine proteinases"/>
    <property type="match status" value="1"/>
</dbReference>
<evidence type="ECO:0000313" key="2">
    <source>
        <dbReference type="EMBL" id="BAN02113.1"/>
    </source>
</evidence>
<evidence type="ECO:0000313" key="3">
    <source>
        <dbReference type="Proteomes" id="UP000011863"/>
    </source>
</evidence>
<keyword evidence="3" id="KW-1185">Reference proteome</keyword>
<dbReference type="PANTHER" id="PTHR33490:SF12">
    <property type="entry name" value="BLL5557 PROTEIN"/>
    <property type="match status" value="1"/>
</dbReference>
<dbReference type="InterPro" id="IPR002931">
    <property type="entry name" value="Transglutaminase-like"/>
</dbReference>
<dbReference type="AlphaFoldDB" id="A0A6C7E6U0"/>